<reference evidence="1" key="1">
    <citation type="submission" date="2019-01" db="EMBL/GenBank/DDBJ databases">
        <title>Whole Genome Sequencing for Putative Detection of Antimicrobial Resistance and Potential Virulence Factors in Chryseobacterium indologenes isolated from Nile Tilapia in Tanzania.</title>
        <authorList>
            <person name="Mwega E."/>
            <person name="Mutoloki S."/>
            <person name="Mugimba K."/>
            <person name="Colquhoun D."/>
            <person name="Mdegela R."/>
            <person name="Evensen O."/>
            <person name="Wasteson Y."/>
        </authorList>
    </citation>
    <scope>NUCLEOTIDE SEQUENCE [LARGE SCALE GENOMIC DNA]</scope>
    <source>
        <strain evidence="1">StR 01</strain>
    </source>
</reference>
<dbReference type="AlphaFoldDB" id="A0A411DP91"/>
<organism evidence="1">
    <name type="scientific">Chryseobacterium indologenes</name>
    <name type="common">Flavobacterium indologenes</name>
    <dbReference type="NCBI Taxonomy" id="253"/>
    <lineage>
        <taxon>Bacteria</taxon>
        <taxon>Pseudomonadati</taxon>
        <taxon>Bacteroidota</taxon>
        <taxon>Flavobacteriia</taxon>
        <taxon>Flavobacteriales</taxon>
        <taxon>Weeksellaceae</taxon>
        <taxon>Chryseobacterium group</taxon>
        <taxon>Chryseobacterium</taxon>
    </lineage>
</organism>
<gene>
    <name evidence="1" type="ORF">EU348_13640</name>
</gene>
<dbReference type="Pfam" id="PF13181">
    <property type="entry name" value="TPR_8"/>
    <property type="match status" value="1"/>
</dbReference>
<dbReference type="InterPro" id="IPR019734">
    <property type="entry name" value="TPR_rpt"/>
</dbReference>
<dbReference type="EMBL" id="CP035532">
    <property type="protein sequence ID" value="QBA22179.1"/>
    <property type="molecule type" value="Genomic_DNA"/>
</dbReference>
<protein>
    <recommendedName>
        <fullName evidence="2">Tetratricopeptide repeat protein</fullName>
    </recommendedName>
</protein>
<sequence length="286" mass="33124">MPEEIKGLKVDYYQDLTYKLKMEKFQRYYLSFLLLIVYTNTIAQVNCNAVEGENCKKACELYNWASDLQSFAESQEGFDKAIELCPDFSHAYMEKAVPYLKKGDFVTWKILIDKAVALNPKMHLGYRGWTKFQFLRDYKGAIQDLEGLKKYKPEDLGRSQNGDYNLDVVRAVSYSASGQKEKASGIIERLLAARGYAKGMFDHYQLGVTYLELGRYDKALENFEKQSKGYDFAENTYFKSKVSKIRNKDYLDLNMLALQTYDEGKAMKAVCTHQFNKVYTQQVEVL</sequence>
<evidence type="ECO:0000313" key="1">
    <source>
        <dbReference type="EMBL" id="QBA22179.1"/>
    </source>
</evidence>
<dbReference type="Gene3D" id="1.25.40.10">
    <property type="entry name" value="Tetratricopeptide repeat domain"/>
    <property type="match status" value="1"/>
</dbReference>
<accession>A0A411DP91</accession>
<name>A0A411DP91_CHRID</name>
<dbReference type="InterPro" id="IPR011990">
    <property type="entry name" value="TPR-like_helical_dom_sf"/>
</dbReference>
<evidence type="ECO:0008006" key="2">
    <source>
        <dbReference type="Google" id="ProtNLM"/>
    </source>
</evidence>
<dbReference type="SUPFAM" id="SSF48452">
    <property type="entry name" value="TPR-like"/>
    <property type="match status" value="1"/>
</dbReference>
<proteinExistence type="predicted"/>